<evidence type="ECO:0000313" key="4">
    <source>
        <dbReference type="Proteomes" id="UP000258309"/>
    </source>
</evidence>
<feature type="compositionally biased region" description="Basic and acidic residues" evidence="1">
    <location>
        <begin position="19"/>
        <end position="36"/>
    </location>
</feature>
<dbReference type="OrthoDB" id="3562449at2759"/>
<protein>
    <recommendedName>
        <fullName evidence="2">PiggyBac transposable element-derived protein domain-containing protein</fullName>
    </recommendedName>
</protein>
<dbReference type="InterPro" id="IPR029526">
    <property type="entry name" value="PGBD"/>
</dbReference>
<dbReference type="PANTHER" id="PTHR46599">
    <property type="entry name" value="PIGGYBAC TRANSPOSABLE ELEMENT-DERIVED PROTEIN 4"/>
    <property type="match status" value="1"/>
</dbReference>
<keyword evidence="4" id="KW-1185">Reference proteome</keyword>
<dbReference type="AlphaFoldDB" id="A0A3E2GRB5"/>
<dbReference type="Proteomes" id="UP000258309">
    <property type="component" value="Unassembled WGS sequence"/>
</dbReference>
<feature type="domain" description="PiggyBac transposable element-derived protein" evidence="2">
    <location>
        <begin position="50"/>
        <end position="298"/>
    </location>
</feature>
<dbReference type="OMA" id="HAITSHM"/>
<evidence type="ECO:0000313" key="3">
    <source>
        <dbReference type="EMBL" id="RFU23597.1"/>
    </source>
</evidence>
<gene>
    <name evidence="3" type="ORF">B7463_g12741</name>
</gene>
<sequence>MAKPTNVVPDPTDLGTLRPDFEPIAERASEKGTVRESSPKWKPLTVEELLKYYWNTDLEKHCGLHHAITSHMSRERFEAIACWFRITPFTSTSIVFEKLEPLNAHLQSVSRQLWIPGRDLAVDECMERFQSRSHDTLKIPSKPILVGYKMWVIAEKGYFLSWLWHSKGAGKGPHFDHGYRPPKEMGLNPTAAVVPYLVQKMQRLLDPSFEYRHILWLDNLFMSVKLALYLERHKTGCTGTARTNSGIWSELVQKKKDNKRNDTIPWRTEFEAPTMDGKVNMMAWKDNALVFMMSTTHTLAGETIIRT</sequence>
<reference evidence="3 4" key="1">
    <citation type="submission" date="2018-05" db="EMBL/GenBank/DDBJ databases">
        <title>Draft genome sequence of Scytalidium lignicola DSM 105466, a ubiquitous saprotrophic fungus.</title>
        <authorList>
            <person name="Buettner E."/>
            <person name="Gebauer A.M."/>
            <person name="Hofrichter M."/>
            <person name="Liers C."/>
            <person name="Kellner H."/>
        </authorList>
    </citation>
    <scope>NUCLEOTIDE SEQUENCE [LARGE SCALE GENOMIC DNA]</scope>
    <source>
        <strain evidence="3 4">DSM 105466</strain>
    </source>
</reference>
<comment type="caution">
    <text evidence="3">The sequence shown here is derived from an EMBL/GenBank/DDBJ whole genome shotgun (WGS) entry which is preliminary data.</text>
</comment>
<organism evidence="3 4">
    <name type="scientific">Scytalidium lignicola</name>
    <name type="common">Hyphomycete</name>
    <dbReference type="NCBI Taxonomy" id="5539"/>
    <lineage>
        <taxon>Eukaryota</taxon>
        <taxon>Fungi</taxon>
        <taxon>Dikarya</taxon>
        <taxon>Ascomycota</taxon>
        <taxon>Pezizomycotina</taxon>
        <taxon>Leotiomycetes</taxon>
        <taxon>Leotiomycetes incertae sedis</taxon>
        <taxon>Scytalidium</taxon>
    </lineage>
</organism>
<evidence type="ECO:0000259" key="2">
    <source>
        <dbReference type="Pfam" id="PF13843"/>
    </source>
</evidence>
<feature type="region of interest" description="Disordered" evidence="1">
    <location>
        <begin position="1"/>
        <end position="36"/>
    </location>
</feature>
<name>A0A3E2GRB5_SCYLI</name>
<dbReference type="PANTHER" id="PTHR46599:SF3">
    <property type="entry name" value="PIGGYBAC TRANSPOSABLE ELEMENT-DERIVED PROTEIN 4"/>
    <property type="match status" value="1"/>
</dbReference>
<evidence type="ECO:0000256" key="1">
    <source>
        <dbReference type="SAM" id="MobiDB-lite"/>
    </source>
</evidence>
<dbReference type="EMBL" id="NCSJ02000731">
    <property type="protein sequence ID" value="RFU23597.1"/>
    <property type="molecule type" value="Genomic_DNA"/>
</dbReference>
<proteinExistence type="predicted"/>
<feature type="non-terminal residue" evidence="3">
    <location>
        <position position="307"/>
    </location>
</feature>
<dbReference type="Pfam" id="PF13843">
    <property type="entry name" value="DDE_Tnp_1_7"/>
    <property type="match status" value="1"/>
</dbReference>
<feature type="non-terminal residue" evidence="3">
    <location>
        <position position="1"/>
    </location>
</feature>
<accession>A0A3E2GRB5</accession>